<geneLocation type="chloroplast" evidence="1"/>
<name>A0A8E5J5L2_9CHLO</name>
<keyword evidence="1" id="KW-0934">Plastid</keyword>
<gene>
    <name evidence="1" type="primary">ORF434</name>
</gene>
<reference evidence="1" key="1">
    <citation type="submission" date="2019-01" db="EMBL/GenBank/DDBJ databases">
        <title>Complete Chloroplast Genome of Blidingia minima.</title>
        <authorList>
            <person name="Gao D."/>
        </authorList>
    </citation>
    <scope>NUCLEOTIDE SEQUENCE</scope>
</reference>
<keyword evidence="1" id="KW-0150">Chloroplast</keyword>
<sequence>MSLNRLDTKLYFVLKKFLNFYIIISNKTMSTNLSFFTPQIKNNNHKYVRLKPSQAFNNLNEKQFLAYVVGLIESDGLIAVYFTQKTLLLSKNSINKTSLSWHVSITQNKTSKILPEISQRLNVLGFKNTIQEKGKQQPNCHVLKFGNTKNICCFFNKLEQLFGFLPFLSVKARNVFIMKHLIYNFEKLSLNDIINLVFSFHKKHQFESDKKVGQREKIMTKLNQTANTNSLVLKQIDKTYQKHQQWIYTQLKLNKLAIDPFYLTGLMDGDGSYLTSLKMVILKDRITKIKTPYCIMDLSVRLIAGTNDLIVHEVFRQTLDLQTKGSQTKNGASLSLSWTSPDDVQKCLNFFQIYYPQHAIKQSQFTLLMKLKKICQTGASAVYFNAINEISPYLIMWYQIGDLNNTNNRKRWKTLAEAKKACLIHLQTFENEVF</sequence>
<evidence type="ECO:0000313" key="1">
    <source>
        <dbReference type="EMBL" id="QUX32893.1"/>
    </source>
</evidence>
<dbReference type="EMBL" id="MK408749">
    <property type="protein sequence ID" value="QUX32893.1"/>
    <property type="molecule type" value="Genomic_DNA"/>
</dbReference>
<dbReference type="AlphaFoldDB" id="A0A8E5J5L2"/>
<dbReference type="SUPFAM" id="SSF55608">
    <property type="entry name" value="Homing endonucleases"/>
    <property type="match status" value="2"/>
</dbReference>
<dbReference type="InterPro" id="IPR027434">
    <property type="entry name" value="Homing_endonucl"/>
</dbReference>
<protein>
    <submittedName>
        <fullName evidence="1">Uncharacterized protein</fullName>
    </submittedName>
</protein>
<organism evidence="1">
    <name type="scientific">Blidingia minima</name>
    <dbReference type="NCBI Taxonomy" id="63414"/>
    <lineage>
        <taxon>Eukaryota</taxon>
        <taxon>Viridiplantae</taxon>
        <taxon>Chlorophyta</taxon>
        <taxon>core chlorophytes</taxon>
        <taxon>Ulvophyceae</taxon>
        <taxon>OUU clade</taxon>
        <taxon>Ulvales</taxon>
        <taxon>Ulvaceae</taxon>
        <taxon>Blidingia</taxon>
    </lineage>
</organism>
<proteinExistence type="predicted"/>
<dbReference type="Gene3D" id="3.10.28.10">
    <property type="entry name" value="Homing endonucleases"/>
    <property type="match status" value="2"/>
</dbReference>
<accession>A0A8E5J5L2</accession>